<dbReference type="AlphaFoldDB" id="A0A5M3Q5G9"/>
<gene>
    <name evidence="1" type="ORF">MSSD14B_41300</name>
</gene>
<protein>
    <submittedName>
        <fullName evidence="1">Uncharacterized protein</fullName>
    </submittedName>
</protein>
<evidence type="ECO:0000313" key="1">
    <source>
        <dbReference type="EMBL" id="GBO90462.1"/>
    </source>
</evidence>
<evidence type="ECO:0000313" key="2">
    <source>
        <dbReference type="Proteomes" id="UP000387223"/>
    </source>
</evidence>
<dbReference type="Proteomes" id="UP000387223">
    <property type="component" value="Unassembled WGS sequence"/>
</dbReference>
<dbReference type="EMBL" id="BGZI01000043">
    <property type="protein sequence ID" value="GBO90462.1"/>
    <property type="molecule type" value="Genomic_DNA"/>
</dbReference>
<sequence>MIISSPIHGILIAHVSSGPMAKKWHGVYPKRALKLASTKQAAIDLDNEYLSEIDKYQ</sequence>
<comment type="caution">
    <text evidence="1">The sequence shown here is derived from an EMBL/GenBank/DDBJ whole genome shotgun (WGS) entry which is preliminary data.</text>
</comment>
<proteinExistence type="predicted"/>
<reference evidence="1 2" key="1">
    <citation type="journal article" date="2019" name="J. Gen. Appl. Microbiol.">
        <title>Aerobic degradation of cis-dichloroethene by the marine bacterium Marinobacter salsuginis strain 5N-3.</title>
        <authorList>
            <person name="Inoue Y."/>
            <person name="Fukunaga Y."/>
            <person name="Katsumata H."/>
            <person name="Ohji S."/>
            <person name="Hosoyama A."/>
            <person name="Mori K."/>
            <person name="Ando K."/>
        </authorList>
    </citation>
    <scope>NUCLEOTIDE SEQUENCE [LARGE SCALE GENOMIC DNA]</scope>
    <source>
        <strain evidence="1 2">NBRC 109114</strain>
    </source>
</reference>
<name>A0A5M3Q5G9_9GAMM</name>
<accession>A0A5M3Q5G9</accession>
<organism evidence="1 2">
    <name type="scientific">Marinobacter salsuginis</name>
    <dbReference type="NCBI Taxonomy" id="418719"/>
    <lineage>
        <taxon>Bacteria</taxon>
        <taxon>Pseudomonadati</taxon>
        <taxon>Pseudomonadota</taxon>
        <taxon>Gammaproteobacteria</taxon>
        <taxon>Pseudomonadales</taxon>
        <taxon>Marinobacteraceae</taxon>
        <taxon>Marinobacter</taxon>
    </lineage>
</organism>